<dbReference type="Pfam" id="PF00107">
    <property type="entry name" value="ADH_zinc_N"/>
    <property type="match status" value="1"/>
</dbReference>
<dbReference type="InterPro" id="IPR020843">
    <property type="entry name" value="ER"/>
</dbReference>
<evidence type="ECO:0000259" key="6">
    <source>
        <dbReference type="SMART" id="SM00829"/>
    </source>
</evidence>
<dbReference type="SMART" id="SM00829">
    <property type="entry name" value="PKS_ER"/>
    <property type="match status" value="1"/>
</dbReference>
<dbReference type="InterPro" id="IPR036291">
    <property type="entry name" value="NAD(P)-bd_dom_sf"/>
</dbReference>
<evidence type="ECO:0000256" key="1">
    <source>
        <dbReference type="ARBA" id="ARBA00009986"/>
    </source>
</evidence>
<dbReference type="InterPro" id="IPR016163">
    <property type="entry name" value="Ald_DH_C"/>
</dbReference>
<dbReference type="Proteomes" id="UP000777482">
    <property type="component" value="Unassembled WGS sequence"/>
</dbReference>
<evidence type="ECO:0000256" key="2">
    <source>
        <dbReference type="ARBA" id="ARBA00023002"/>
    </source>
</evidence>
<sequence length="871" mass="92260">MLQTQALVLQELGAPFKLCDIELQDPQPNEVLVKVTACGLCHTDLIIQAGVFPSPFPCVNGHEGAGTVLSVGSAVTRVQPGDEVLLSYANCAECGYCTMGRPAGCVGFMDRNFGRVRNPSVGAAPVGTLAGTDIPVHGTFFGQSALARHCLAVETSVVKVPKGLDLALLAPLGCGLQSGAGAVLNMLKPAESSSVVVFGLGAVGFGAVWAALYLKVKTVIVVDLVPSRRDLALSHGATHAFDGRSPTLLHDIQHATEGLGAEYAVEATGVERVLRTAWECIRNLGRVVSVGNPGPGSRTPFDITDQVNSSKTWSGLVEGDSNPPVFIPQLMQMHAEGHFPIESIVRNFPAEEFDQALAAMMVDIRPAGRPENDDELTSSLVSSSTRSSLNPIDRSAFALIARQIRTAASSLAAEMPTSASIQLKSSSADVPTGLFINNEWRESSDSTSFEVLNPATGKVITSVAHAKEADVDEAVKAARKAFKTTWGKNVGPEERARLLNKLADLMERDIDTLAQLESINGGKGVRVAREMDIADTIACLRYYAGWAGKVAGETIETTPKTKLAYTLLEPFGVCGQIIPWNYPIGMWGWKVAPALAAGCTIVMKPSELTPLTALYLCNLIAEAGYPAGVFNLVPGLGATAGSAIASHMDIDKVAFTGSVLTGRKIMEAAAKSNLKKVTLELGGKSPVVVFPSADLEQAANWAALGIFFNSGQFPAGLHCWFPIVRSRGAPAQEVPIEYPFREHTADSLPVAFVRPLDEKTSFGPLISSQQRDKVLSYVESGVSEGATLATGGKKWGNEGFFIEPTVLSDCKPSFKCVREEIFGPVASIIKFSTEEEVLELANSSIYGLGAGVFTNDAKQAMRVSGELSAGI</sequence>
<reference evidence="7 8" key="1">
    <citation type="submission" date="2020-11" db="EMBL/GenBank/DDBJ databases">
        <title>Kefir isolates.</title>
        <authorList>
            <person name="Marcisauskas S."/>
            <person name="Kim Y."/>
            <person name="Blasche S."/>
        </authorList>
    </citation>
    <scope>NUCLEOTIDE SEQUENCE [LARGE SCALE GENOMIC DNA]</scope>
    <source>
        <strain evidence="7 8">KR</strain>
    </source>
</reference>
<dbReference type="OrthoDB" id="310895at2759"/>
<dbReference type="InterPro" id="IPR016161">
    <property type="entry name" value="Ald_DH/histidinol_DH"/>
</dbReference>
<comment type="cofactor">
    <cofactor evidence="5">
        <name>Zn(2+)</name>
        <dbReference type="ChEBI" id="CHEBI:29105"/>
    </cofactor>
</comment>
<dbReference type="Pfam" id="PF00171">
    <property type="entry name" value="Aldedh"/>
    <property type="match status" value="1"/>
</dbReference>
<dbReference type="InterPro" id="IPR013149">
    <property type="entry name" value="ADH-like_C"/>
</dbReference>
<dbReference type="GO" id="GO:0016620">
    <property type="term" value="F:oxidoreductase activity, acting on the aldehyde or oxo group of donors, NAD or NADP as acceptor"/>
    <property type="evidence" value="ECO:0007669"/>
    <property type="project" value="InterPro"/>
</dbReference>
<dbReference type="SUPFAM" id="SSF50129">
    <property type="entry name" value="GroES-like"/>
    <property type="match status" value="1"/>
</dbReference>
<dbReference type="SUPFAM" id="SSF51735">
    <property type="entry name" value="NAD(P)-binding Rossmann-fold domains"/>
    <property type="match status" value="1"/>
</dbReference>
<gene>
    <name evidence="7" type="primary">ALD5_2</name>
    <name evidence="7" type="ORF">C6P46_002349</name>
</gene>
<dbReference type="PROSITE" id="PS00687">
    <property type="entry name" value="ALDEHYDE_DEHYDR_GLU"/>
    <property type="match status" value="1"/>
</dbReference>
<dbReference type="FunFam" id="3.40.605.10:FF:000050">
    <property type="entry name" value="Aldehyde dehydrogenase, mitochondrial"/>
    <property type="match status" value="1"/>
</dbReference>
<protein>
    <submittedName>
        <fullName evidence="7">Aldehyde dehydrogenase (NAD(P)(+)) ald5</fullName>
    </submittedName>
</protein>
<organism evidence="7 8">
    <name type="scientific">Rhodotorula mucilaginosa</name>
    <name type="common">Yeast</name>
    <name type="synonym">Rhodotorula rubra</name>
    <dbReference type="NCBI Taxonomy" id="5537"/>
    <lineage>
        <taxon>Eukaryota</taxon>
        <taxon>Fungi</taxon>
        <taxon>Dikarya</taxon>
        <taxon>Basidiomycota</taxon>
        <taxon>Pucciniomycotina</taxon>
        <taxon>Microbotryomycetes</taxon>
        <taxon>Sporidiobolales</taxon>
        <taxon>Sporidiobolaceae</taxon>
        <taxon>Rhodotorula</taxon>
    </lineage>
</organism>
<dbReference type="InterPro" id="IPR015590">
    <property type="entry name" value="Aldehyde_DH_dom"/>
</dbReference>
<keyword evidence="2 4" id="KW-0560">Oxidoreductase</keyword>
<dbReference type="InterPro" id="IPR002328">
    <property type="entry name" value="ADH_Zn_CS"/>
</dbReference>
<dbReference type="EMBL" id="PUHQ01000182">
    <property type="protein sequence ID" value="KAG0653682.1"/>
    <property type="molecule type" value="Genomic_DNA"/>
</dbReference>
<dbReference type="Pfam" id="PF08240">
    <property type="entry name" value="ADH_N"/>
    <property type="match status" value="1"/>
</dbReference>
<dbReference type="Gene3D" id="3.90.180.10">
    <property type="entry name" value="Medium-chain alcohol dehydrogenases, catalytic domain"/>
    <property type="match status" value="1"/>
</dbReference>
<accession>A0A9P7B1S6</accession>
<dbReference type="InterPro" id="IPR013154">
    <property type="entry name" value="ADH-like_N"/>
</dbReference>
<dbReference type="Gene3D" id="3.40.605.10">
    <property type="entry name" value="Aldehyde Dehydrogenase, Chain A, domain 1"/>
    <property type="match status" value="1"/>
</dbReference>
<proteinExistence type="inferred from homology"/>
<dbReference type="AlphaFoldDB" id="A0A9P7B1S6"/>
<evidence type="ECO:0000256" key="3">
    <source>
        <dbReference type="PROSITE-ProRule" id="PRU10007"/>
    </source>
</evidence>
<dbReference type="PANTHER" id="PTHR11699">
    <property type="entry name" value="ALDEHYDE DEHYDROGENASE-RELATED"/>
    <property type="match status" value="1"/>
</dbReference>
<dbReference type="PROSITE" id="PS00059">
    <property type="entry name" value="ADH_ZINC"/>
    <property type="match status" value="1"/>
</dbReference>
<evidence type="ECO:0000256" key="4">
    <source>
        <dbReference type="RuleBase" id="RU003345"/>
    </source>
</evidence>
<comment type="caution">
    <text evidence="7">The sequence shown here is derived from an EMBL/GenBank/DDBJ whole genome shotgun (WGS) entry which is preliminary data.</text>
</comment>
<evidence type="ECO:0000313" key="8">
    <source>
        <dbReference type="Proteomes" id="UP000777482"/>
    </source>
</evidence>
<keyword evidence="8" id="KW-1185">Reference proteome</keyword>
<comment type="similarity">
    <text evidence="1 4">Belongs to the aldehyde dehydrogenase family.</text>
</comment>
<feature type="active site" evidence="3">
    <location>
        <position position="680"/>
    </location>
</feature>
<feature type="domain" description="Enoyl reductase (ER)" evidence="6">
    <location>
        <begin position="13"/>
        <end position="364"/>
    </location>
</feature>
<dbReference type="InterPro" id="IPR011032">
    <property type="entry name" value="GroES-like_sf"/>
</dbReference>
<dbReference type="InterPro" id="IPR016162">
    <property type="entry name" value="Ald_DH_N"/>
</dbReference>
<keyword evidence="5" id="KW-0862">Zinc</keyword>
<evidence type="ECO:0000313" key="7">
    <source>
        <dbReference type="EMBL" id="KAG0653682.1"/>
    </source>
</evidence>
<comment type="similarity">
    <text evidence="5">Belongs to the zinc-containing alcohol dehydrogenase family.</text>
</comment>
<evidence type="ECO:0000256" key="5">
    <source>
        <dbReference type="RuleBase" id="RU361277"/>
    </source>
</evidence>
<dbReference type="InterPro" id="IPR029510">
    <property type="entry name" value="Ald_DH_CS_GLU"/>
</dbReference>
<dbReference type="SUPFAM" id="SSF53720">
    <property type="entry name" value="ALDH-like"/>
    <property type="match status" value="1"/>
</dbReference>
<dbReference type="GO" id="GO:0008270">
    <property type="term" value="F:zinc ion binding"/>
    <property type="evidence" value="ECO:0007669"/>
    <property type="project" value="InterPro"/>
</dbReference>
<dbReference type="Gene3D" id="3.40.50.720">
    <property type="entry name" value="NAD(P)-binding Rossmann-like Domain"/>
    <property type="match status" value="1"/>
</dbReference>
<keyword evidence="5" id="KW-0479">Metal-binding</keyword>
<dbReference type="CDD" id="cd08278">
    <property type="entry name" value="benzyl_alcohol_DH"/>
    <property type="match status" value="1"/>
</dbReference>
<dbReference type="Gene3D" id="3.40.309.10">
    <property type="entry name" value="Aldehyde Dehydrogenase, Chain A, domain 2"/>
    <property type="match status" value="1"/>
</dbReference>
<name>A0A9P7B1S6_RHOMI</name>